<sequence>MSQGGEIAADAVRDMLVGLADALQDAQGTLTEAARTSDAGHGYEIPYLDFAFEVEFSEESEANQPTRLRLLPKARRHLDDAGRETRITSSISGRLATVPAHGGRPETLLDLGLSDMEGRARRQRLDIQVSSMAGERLGGVPVSLQVDVEMTERLLGYRPSAEQRLSILPSQRLTTSEDGSAHLVVELASLRRKQVVVQVESRGAIGRVLLPGDLS</sequence>
<evidence type="ECO:0000313" key="2">
    <source>
        <dbReference type="Proteomes" id="UP001472978"/>
    </source>
</evidence>
<reference evidence="1 2" key="1">
    <citation type="submission" date="2024-05" db="EMBL/GenBank/DDBJ databases">
        <title>Halomonas sp. CS7 16S ribosomal RNA gene Genome sequencing and assembly.</title>
        <authorList>
            <person name="Yook S."/>
        </authorList>
    </citation>
    <scope>NUCLEOTIDE SEQUENCE [LARGE SCALE GENOMIC DNA]</scope>
    <source>
        <strain evidence="1 2">CS7</strain>
    </source>
</reference>
<name>A0ABV1N6S8_9GAMM</name>
<organism evidence="1 2">
    <name type="scientific">Halomonas pelophila</name>
    <dbReference type="NCBI Taxonomy" id="3151122"/>
    <lineage>
        <taxon>Bacteria</taxon>
        <taxon>Pseudomonadati</taxon>
        <taxon>Pseudomonadota</taxon>
        <taxon>Gammaproteobacteria</taxon>
        <taxon>Oceanospirillales</taxon>
        <taxon>Halomonadaceae</taxon>
        <taxon>Halomonas</taxon>
    </lineage>
</organism>
<protein>
    <recommendedName>
        <fullName evidence="3">DUF2589 domain-containing protein</fullName>
    </recommendedName>
</protein>
<dbReference type="EMBL" id="JBEGCI010000010">
    <property type="protein sequence ID" value="MEQ6889434.1"/>
    <property type="molecule type" value="Genomic_DNA"/>
</dbReference>
<comment type="caution">
    <text evidence="1">The sequence shown here is derived from an EMBL/GenBank/DDBJ whole genome shotgun (WGS) entry which is preliminary data.</text>
</comment>
<accession>A0ABV1N6S8</accession>
<evidence type="ECO:0000313" key="1">
    <source>
        <dbReference type="EMBL" id="MEQ6889434.1"/>
    </source>
</evidence>
<keyword evidence="2" id="KW-1185">Reference proteome</keyword>
<evidence type="ECO:0008006" key="3">
    <source>
        <dbReference type="Google" id="ProtNLM"/>
    </source>
</evidence>
<dbReference type="Proteomes" id="UP001472978">
    <property type="component" value="Unassembled WGS sequence"/>
</dbReference>
<dbReference type="RefSeq" id="WP_349758966.1">
    <property type="nucleotide sequence ID" value="NZ_JBEGCI010000010.1"/>
</dbReference>
<proteinExistence type="predicted"/>
<gene>
    <name evidence="1" type="ORF">ABE957_12190</name>
</gene>